<evidence type="ECO:0000313" key="2">
    <source>
        <dbReference type="EMBL" id="KEO58294.1"/>
    </source>
</evidence>
<feature type="transmembrane region" description="Helical" evidence="1">
    <location>
        <begin position="45"/>
        <end position="66"/>
    </location>
</feature>
<comment type="caution">
    <text evidence="2">The sequence shown here is derived from an EMBL/GenBank/DDBJ whole genome shotgun (WGS) entry which is preliminary data.</text>
</comment>
<gene>
    <name evidence="2" type="ORF">SMB34_14600</name>
</gene>
<sequence length="136" mass="14960">MENRNIRHGNAAFAPPFSRLHRASLLHQKEARGNNMFRSLRSKPVVIALVGVLTVTTAALAAIRVAPKATTDSVTIHADQPKGEVILSFQDGSIALNKDCGSFPCRIDISRLQKGEYDVMIRNGTDIQNMVSLYKE</sequence>
<accession>A0ABR4TRD6</accession>
<proteinExistence type="predicted"/>
<evidence type="ECO:0000313" key="3">
    <source>
        <dbReference type="Proteomes" id="UP000027463"/>
    </source>
</evidence>
<protein>
    <submittedName>
        <fullName evidence="2">Uncharacterized protein</fullName>
    </submittedName>
</protein>
<organism evidence="2 3">
    <name type="scientific">Thalassospira permensis NBRC 106175</name>
    <dbReference type="NCBI Taxonomy" id="1353532"/>
    <lineage>
        <taxon>Bacteria</taxon>
        <taxon>Pseudomonadati</taxon>
        <taxon>Pseudomonadota</taxon>
        <taxon>Alphaproteobacteria</taxon>
        <taxon>Rhodospirillales</taxon>
        <taxon>Thalassospiraceae</taxon>
        <taxon>Thalassospira</taxon>
    </lineage>
</organism>
<dbReference type="Proteomes" id="UP000027463">
    <property type="component" value="Unassembled WGS sequence"/>
</dbReference>
<keyword evidence="1" id="KW-0472">Membrane</keyword>
<reference evidence="2 3" key="1">
    <citation type="submission" date="2013-07" db="EMBL/GenBank/DDBJ databases">
        <title>Thalassospira permensis NBRC 106175 Genome Sequencing.</title>
        <authorList>
            <person name="Lai Q."/>
            <person name="Shao Z."/>
        </authorList>
    </citation>
    <scope>NUCLEOTIDE SEQUENCE [LARGE SCALE GENOMIC DNA]</scope>
    <source>
        <strain evidence="2 3">NBRC 106175</strain>
    </source>
</reference>
<keyword evidence="3" id="KW-1185">Reference proteome</keyword>
<keyword evidence="1" id="KW-0812">Transmembrane</keyword>
<name>A0ABR4TRD6_9PROT</name>
<evidence type="ECO:0000256" key="1">
    <source>
        <dbReference type="SAM" id="Phobius"/>
    </source>
</evidence>
<dbReference type="EMBL" id="AUNC01000008">
    <property type="protein sequence ID" value="KEO58294.1"/>
    <property type="molecule type" value="Genomic_DNA"/>
</dbReference>
<keyword evidence="1" id="KW-1133">Transmembrane helix</keyword>